<sequence length="815" mass="86579">MSVISVSAPVRRRRRAPTIGTVPGQALTPRESAILAAVGRRLSNPEIASELFISVRTVESHIAALRRKLGAERRADLIAAAGERREHEVSVRVPHNAFVGRSGDLERLAAAVQRHHCVTIAGPGGVGKTRLALEFARTGDRVPIVVELEHADPDDVVARIARVLDLEAGPGADVISSIAVALASHPYLLVLDNVDRVGRAVRDAVSRLVVAVPGLRVLNTSRTPIGDGDEFVFPLAPLDVGGADAPSVAMFLDRLDATGTAMPSAADRELAARVCARLDGLPLAIELAAAVARHLSLDELSERLDRDFATLDRAEPEGRHRTLETAFDWTWDLLTDEERDVLCRLGALPRSFDVDLATAVTHAGAEGVLLRLLDHSLIVPAGGTPRRFRLLAVMREFVRARTDPGVIREVLARHADYHAAVASDFASRARVDDSVDAMRESIRLCSEVNAALRWSIAAGHPAALPLATALSIGVEQYGSDVDSVRTIAMAARDERVLAGADPQQLLVLGFAIVFLELPLVDDLAERALAIAGDDSRSRMAAHHLAGVADAYRHRVESALEHLDIAERLAVRVGDDWDLAAIHHMRGIALHDPTIGDDDAALAELETAVRLYAAVGDGMHVNNARYMMAAVAEQSGREVDRAARWAAECVDYASRVGNEHELAHAALVQQRLGVPDAALTLDELVATFRRVGDARCAVRSLLLAADRASGAADTAGAGAARRGDPGRAVPLLEEALSFADDADDHAHQSAALGRLVGAYWSRGDRVRTLTTLGRLAAVAGPDAAAAACPPELLGELPVHADAGATAPTATAVGTPR</sequence>
<dbReference type="GO" id="GO:0003677">
    <property type="term" value="F:DNA binding"/>
    <property type="evidence" value="ECO:0007669"/>
    <property type="project" value="InterPro"/>
</dbReference>
<dbReference type="Gene3D" id="1.10.10.10">
    <property type="entry name" value="Winged helix-like DNA-binding domain superfamily/Winged helix DNA-binding domain"/>
    <property type="match status" value="1"/>
</dbReference>
<dbReference type="OrthoDB" id="9812579at2"/>
<dbReference type="InterPro" id="IPR027417">
    <property type="entry name" value="P-loop_NTPase"/>
</dbReference>
<dbReference type="InterPro" id="IPR016032">
    <property type="entry name" value="Sig_transdc_resp-reg_C-effctor"/>
</dbReference>
<feature type="domain" description="HTH luxR-type" evidence="1">
    <location>
        <begin position="20"/>
        <end position="85"/>
    </location>
</feature>
<dbReference type="PROSITE" id="PS50043">
    <property type="entry name" value="HTH_LUXR_2"/>
    <property type="match status" value="1"/>
</dbReference>
<gene>
    <name evidence="2" type="ORF">EDM22_01675</name>
</gene>
<evidence type="ECO:0000313" key="3">
    <source>
        <dbReference type="Proteomes" id="UP000275048"/>
    </source>
</evidence>
<dbReference type="PRINTS" id="PR00038">
    <property type="entry name" value="HTHLUXR"/>
</dbReference>
<organism evidence="2 3">
    <name type="scientific">Agromyces tardus</name>
    <dbReference type="NCBI Taxonomy" id="2583849"/>
    <lineage>
        <taxon>Bacteria</taxon>
        <taxon>Bacillati</taxon>
        <taxon>Actinomycetota</taxon>
        <taxon>Actinomycetes</taxon>
        <taxon>Micrococcales</taxon>
        <taxon>Microbacteriaceae</taxon>
        <taxon>Agromyces</taxon>
    </lineage>
</organism>
<comment type="caution">
    <text evidence="2">The sequence shown here is derived from an EMBL/GenBank/DDBJ whole genome shotgun (WGS) entry which is preliminary data.</text>
</comment>
<dbReference type="SMART" id="SM00421">
    <property type="entry name" value="HTH_LUXR"/>
    <property type="match status" value="1"/>
</dbReference>
<evidence type="ECO:0000259" key="1">
    <source>
        <dbReference type="PROSITE" id="PS50043"/>
    </source>
</evidence>
<dbReference type="EMBL" id="RHHB01000001">
    <property type="protein sequence ID" value="RNB52430.1"/>
    <property type="molecule type" value="Genomic_DNA"/>
</dbReference>
<protein>
    <recommendedName>
        <fullName evidence="1">HTH luxR-type domain-containing protein</fullName>
    </recommendedName>
</protein>
<dbReference type="InterPro" id="IPR000792">
    <property type="entry name" value="Tscrpt_reg_LuxR_C"/>
</dbReference>
<accession>A0A3M8AMK0</accession>
<dbReference type="Proteomes" id="UP000275048">
    <property type="component" value="Unassembled WGS sequence"/>
</dbReference>
<dbReference type="Gene3D" id="1.25.40.10">
    <property type="entry name" value="Tetratricopeptide repeat domain"/>
    <property type="match status" value="1"/>
</dbReference>
<dbReference type="CDD" id="cd06170">
    <property type="entry name" value="LuxR_C_like"/>
    <property type="match status" value="1"/>
</dbReference>
<dbReference type="Gene3D" id="3.40.50.300">
    <property type="entry name" value="P-loop containing nucleotide triphosphate hydrolases"/>
    <property type="match status" value="1"/>
</dbReference>
<dbReference type="AlphaFoldDB" id="A0A3M8AMK0"/>
<dbReference type="InterPro" id="IPR036388">
    <property type="entry name" value="WH-like_DNA-bd_sf"/>
</dbReference>
<dbReference type="Pfam" id="PF00196">
    <property type="entry name" value="GerE"/>
    <property type="match status" value="1"/>
</dbReference>
<dbReference type="SUPFAM" id="SSF48452">
    <property type="entry name" value="TPR-like"/>
    <property type="match status" value="1"/>
</dbReference>
<dbReference type="SUPFAM" id="SSF52540">
    <property type="entry name" value="P-loop containing nucleoside triphosphate hydrolases"/>
    <property type="match status" value="1"/>
</dbReference>
<dbReference type="PRINTS" id="PR00364">
    <property type="entry name" value="DISEASERSIST"/>
</dbReference>
<evidence type="ECO:0000313" key="2">
    <source>
        <dbReference type="EMBL" id="RNB52430.1"/>
    </source>
</evidence>
<name>A0A3M8AMK0_9MICO</name>
<proteinExistence type="predicted"/>
<keyword evidence="3" id="KW-1185">Reference proteome</keyword>
<reference evidence="2 3" key="1">
    <citation type="submission" date="2018-10" db="EMBL/GenBank/DDBJ databases">
        <title>Isolation, diversity and antibacterial activity of antinobacteria from the wheat rhizosphere soil.</title>
        <authorList>
            <person name="Sun T."/>
        </authorList>
    </citation>
    <scope>NUCLEOTIDE SEQUENCE [LARGE SCALE GENOMIC DNA]</scope>
    <source>
        <strain evidence="2 3">SJ-23</strain>
    </source>
</reference>
<dbReference type="PANTHER" id="PTHR47691:SF3">
    <property type="entry name" value="HTH-TYPE TRANSCRIPTIONAL REGULATOR RV0890C-RELATED"/>
    <property type="match status" value="1"/>
</dbReference>
<dbReference type="PANTHER" id="PTHR47691">
    <property type="entry name" value="REGULATOR-RELATED"/>
    <property type="match status" value="1"/>
</dbReference>
<dbReference type="InterPro" id="IPR011990">
    <property type="entry name" value="TPR-like_helical_dom_sf"/>
</dbReference>
<dbReference type="SUPFAM" id="SSF46894">
    <property type="entry name" value="C-terminal effector domain of the bipartite response regulators"/>
    <property type="match status" value="1"/>
</dbReference>
<dbReference type="GO" id="GO:0006355">
    <property type="term" value="P:regulation of DNA-templated transcription"/>
    <property type="evidence" value="ECO:0007669"/>
    <property type="project" value="InterPro"/>
</dbReference>